<dbReference type="PANTHER" id="PTHR43323:SF2">
    <property type="entry name" value="HYDROXYMETHYLGLUTARYL-COA SYNTHASE"/>
    <property type="match status" value="1"/>
</dbReference>
<dbReference type="SUPFAM" id="SSF53901">
    <property type="entry name" value="Thiolase-like"/>
    <property type="match status" value="2"/>
</dbReference>
<accession>A0ABX7GUN4</accession>
<proteinExistence type="predicted"/>
<dbReference type="InterPro" id="IPR013528">
    <property type="entry name" value="HMG_CoA_synth_N"/>
</dbReference>
<dbReference type="Proteomes" id="UP000663181">
    <property type="component" value="Chromosome"/>
</dbReference>
<keyword evidence="4" id="KW-1185">Reference proteome</keyword>
<dbReference type="PANTHER" id="PTHR43323">
    <property type="entry name" value="3-HYDROXY-3-METHYLGLUTARYL COENZYME A SYNTHASE"/>
    <property type="match status" value="1"/>
</dbReference>
<reference evidence="3 4" key="1">
    <citation type="submission" date="2020-10" db="EMBL/GenBank/DDBJ databases">
        <title>Phylogeny of dyella-like bacteria.</title>
        <authorList>
            <person name="Fu J."/>
        </authorList>
    </citation>
    <scope>NUCLEOTIDE SEQUENCE [LARGE SCALE GENOMIC DNA]</scope>
    <source>
        <strain evidence="3 4">DHOB09</strain>
    </source>
</reference>
<evidence type="ECO:0000259" key="2">
    <source>
        <dbReference type="Pfam" id="PF01154"/>
    </source>
</evidence>
<keyword evidence="1" id="KW-0808">Transferase</keyword>
<feature type="domain" description="Hydroxymethylglutaryl-coenzyme A synthase N-terminal" evidence="2">
    <location>
        <begin position="37"/>
        <end position="210"/>
    </location>
</feature>
<protein>
    <submittedName>
        <fullName evidence="3">Hydroxymethylglutaryl-CoA synthase family protein</fullName>
    </submittedName>
</protein>
<sequence length="525" mass="57300">MLTRAGCGYRGAGFAPANHRGTQVLNTANDTAAQQRNPGVSGMSLYVPQPRVPLQAWCEWTGNSWDKVQAVVGRSFRRPAPYEDAYTMAATAVLRLIRQYNVDPRNVGQLALGTESSKDNSAGAVIVRGMVDRELQRLGLPRLSRQLEVPEFKHACLGGVYALKSALRYVAFDAKGKQAIVVCSDIAEYERGSSGEQTQGAGAVAMLVEADPKLFEVDLAHSGSASDYRGPDFRKPFARHFDQDYGQRSKRAHDFPVFSGKYSTFAYLDETGQAVDAMLERLGISDLDFINGADGLFFHRPYHMMPLQALAFIYARALARAPQPNAEFQALCEQAGVSAEGVVAECRNQPDLFGEFVRLGAGADAAQEPHPLTTKLSGVVRKSPAFQKLLAERVNLGTDWAMELGNLYTAALPAWIAAGFEQALENNVELAHAKLYAIGYGSGDASEAIPLKVVPQWREAAGKIDFRKSLAAATDLSQQQYEALHDGKHAELDCPPSDQFKIARTGSTYEATFQDLGVDYYEFVP</sequence>
<name>A0ABX7GUN4_9GAMM</name>
<evidence type="ECO:0000256" key="1">
    <source>
        <dbReference type="ARBA" id="ARBA00022679"/>
    </source>
</evidence>
<gene>
    <name evidence="3" type="ORF">ISN74_01665</name>
</gene>
<evidence type="ECO:0000313" key="3">
    <source>
        <dbReference type="EMBL" id="QRN54137.1"/>
    </source>
</evidence>
<dbReference type="EMBL" id="CP064030">
    <property type="protein sequence ID" value="QRN54137.1"/>
    <property type="molecule type" value="Genomic_DNA"/>
</dbReference>
<dbReference type="CDD" id="cd00827">
    <property type="entry name" value="init_cond_enzymes"/>
    <property type="match status" value="1"/>
</dbReference>
<dbReference type="InterPro" id="IPR016039">
    <property type="entry name" value="Thiolase-like"/>
</dbReference>
<organism evidence="3 4">
    <name type="scientific">Dyella caseinilytica</name>
    <dbReference type="NCBI Taxonomy" id="1849581"/>
    <lineage>
        <taxon>Bacteria</taxon>
        <taxon>Pseudomonadati</taxon>
        <taxon>Pseudomonadota</taxon>
        <taxon>Gammaproteobacteria</taxon>
        <taxon>Lysobacterales</taxon>
        <taxon>Rhodanobacteraceae</taxon>
        <taxon>Dyella</taxon>
    </lineage>
</organism>
<dbReference type="Gene3D" id="3.40.47.10">
    <property type="match status" value="1"/>
</dbReference>
<dbReference type="Pfam" id="PF01154">
    <property type="entry name" value="HMG_CoA_synt_N"/>
    <property type="match status" value="1"/>
</dbReference>
<evidence type="ECO:0000313" key="4">
    <source>
        <dbReference type="Proteomes" id="UP000663181"/>
    </source>
</evidence>